<dbReference type="GO" id="GO:0019731">
    <property type="term" value="P:antibacterial humoral response"/>
    <property type="evidence" value="ECO:0007669"/>
    <property type="project" value="Ensembl"/>
</dbReference>
<keyword evidence="3" id="KW-0929">Antimicrobial</keyword>
<dbReference type="GO" id="GO:0003729">
    <property type="term" value="F:mRNA binding"/>
    <property type="evidence" value="ECO:0007669"/>
    <property type="project" value="Ensembl"/>
</dbReference>
<dbReference type="Proteomes" id="UP000515126">
    <property type="component" value="Chromosome 2"/>
</dbReference>
<evidence type="ECO:0000259" key="9">
    <source>
        <dbReference type="PROSITE" id="PS51390"/>
    </source>
</evidence>
<dbReference type="KEGG" id="mcal:110289982"/>
<evidence type="ECO:0000313" key="11">
    <source>
        <dbReference type="RefSeq" id="XP_021012087.1"/>
    </source>
</evidence>
<dbReference type="GO" id="GO:0005794">
    <property type="term" value="C:Golgi apparatus"/>
    <property type="evidence" value="ECO:0007669"/>
    <property type="project" value="Ensembl"/>
</dbReference>
<accession>A0A6P5PAM4</accession>
<evidence type="ECO:0000313" key="10">
    <source>
        <dbReference type="Proteomes" id="UP000515126"/>
    </source>
</evidence>
<gene>
    <name evidence="11" type="primary">Slpi</name>
</gene>
<evidence type="ECO:0000256" key="8">
    <source>
        <dbReference type="SAM" id="SignalP"/>
    </source>
</evidence>
<reference evidence="11" key="1">
    <citation type="submission" date="2025-08" db="UniProtKB">
        <authorList>
            <consortium name="RefSeq"/>
        </authorList>
    </citation>
    <scope>IDENTIFICATION</scope>
</reference>
<dbReference type="PROSITE" id="PS51390">
    <property type="entry name" value="WAP"/>
    <property type="match status" value="2"/>
</dbReference>
<keyword evidence="10" id="KW-1185">Reference proteome</keyword>
<name>A0A6P5PAM4_MUSCR</name>
<keyword evidence="5 8" id="KW-0732">Signal</keyword>
<evidence type="ECO:0000256" key="5">
    <source>
        <dbReference type="ARBA" id="ARBA00022729"/>
    </source>
</evidence>
<dbReference type="RefSeq" id="XP_021012087.1">
    <property type="nucleotide sequence ID" value="XM_021156428.1"/>
</dbReference>
<dbReference type="GeneID" id="110289982"/>
<dbReference type="PANTHER" id="PTHR19441">
    <property type="entry name" value="WHEY ACDIC PROTEIN WAP"/>
    <property type="match status" value="1"/>
</dbReference>
<keyword evidence="6" id="KW-0044">Antibiotic</keyword>
<protein>
    <submittedName>
        <fullName evidence="11">Antileukoproteinase</fullName>
    </submittedName>
</protein>
<keyword evidence="2" id="KW-0964">Secreted</keyword>
<comment type="subcellular location">
    <subcellularLocation>
        <location evidence="1">Secreted</location>
    </subcellularLocation>
</comment>
<organism evidence="10 11">
    <name type="scientific">Mus caroli</name>
    <name type="common">Ryukyu mouse</name>
    <name type="synonym">Ricefield mouse</name>
    <dbReference type="NCBI Taxonomy" id="10089"/>
    <lineage>
        <taxon>Eukaryota</taxon>
        <taxon>Metazoa</taxon>
        <taxon>Chordata</taxon>
        <taxon>Craniata</taxon>
        <taxon>Vertebrata</taxon>
        <taxon>Euteleostomi</taxon>
        <taxon>Mammalia</taxon>
        <taxon>Eutheria</taxon>
        <taxon>Euarchontoglires</taxon>
        <taxon>Glires</taxon>
        <taxon>Rodentia</taxon>
        <taxon>Myomorpha</taxon>
        <taxon>Muroidea</taxon>
        <taxon>Muridae</taxon>
        <taxon>Murinae</taxon>
        <taxon>Mus</taxon>
        <taxon>Mus</taxon>
    </lineage>
</organism>
<dbReference type="CTD" id="6590"/>
<dbReference type="Pfam" id="PF00095">
    <property type="entry name" value="WAP"/>
    <property type="match status" value="2"/>
</dbReference>
<dbReference type="GO" id="GO:0032496">
    <property type="term" value="P:response to lipopolysaccharide"/>
    <property type="evidence" value="ECO:0007669"/>
    <property type="project" value="Ensembl"/>
</dbReference>
<dbReference type="CDD" id="cd00199">
    <property type="entry name" value="WAP"/>
    <property type="match status" value="1"/>
</dbReference>
<evidence type="ECO:0000256" key="4">
    <source>
        <dbReference type="ARBA" id="ARBA00022690"/>
    </source>
</evidence>
<dbReference type="GO" id="GO:0003677">
    <property type="term" value="F:DNA binding"/>
    <property type="evidence" value="ECO:0007669"/>
    <property type="project" value="Ensembl"/>
</dbReference>
<evidence type="ECO:0000256" key="6">
    <source>
        <dbReference type="ARBA" id="ARBA00023022"/>
    </source>
</evidence>
<evidence type="ECO:0000256" key="1">
    <source>
        <dbReference type="ARBA" id="ARBA00004613"/>
    </source>
</evidence>
<evidence type="ECO:0000256" key="2">
    <source>
        <dbReference type="ARBA" id="ARBA00022525"/>
    </source>
</evidence>
<dbReference type="GO" id="GO:0019899">
    <property type="term" value="F:enzyme binding"/>
    <property type="evidence" value="ECO:0007669"/>
    <property type="project" value="Ensembl"/>
</dbReference>
<dbReference type="AlphaFoldDB" id="A0A6P5PAM4"/>
<feature type="domain" description="WAP" evidence="9">
    <location>
        <begin position="29"/>
        <end position="77"/>
    </location>
</feature>
<dbReference type="GO" id="GO:0005615">
    <property type="term" value="C:extracellular space"/>
    <property type="evidence" value="ECO:0007669"/>
    <property type="project" value="Ensembl"/>
</dbReference>
<dbReference type="SUPFAM" id="SSF57256">
    <property type="entry name" value="Elafin-like"/>
    <property type="match status" value="2"/>
</dbReference>
<dbReference type="GO" id="GO:0045087">
    <property type="term" value="P:innate immune response"/>
    <property type="evidence" value="ECO:0007669"/>
    <property type="project" value="Ensembl"/>
</dbReference>
<sequence length="131" mass="14213">MKSSGLLPFTVLLALGILAPWTVEGGKNDAIKIGACPAKKPVQCLKLEKPACGSDWECPGKQRCCQDACGFKCVTPVPIRKPVWRKPGRCLKTQTRCLMLNPPNVCQRDGQCDGKYKCCEGSCGKVCLLPM</sequence>
<feature type="signal peptide" evidence="8">
    <location>
        <begin position="1"/>
        <end position="25"/>
    </location>
</feature>
<dbReference type="SMART" id="SM00217">
    <property type="entry name" value="WAP"/>
    <property type="match status" value="2"/>
</dbReference>
<dbReference type="InterPro" id="IPR050514">
    <property type="entry name" value="WAP_four-disulfide_core"/>
</dbReference>
<dbReference type="PANTHER" id="PTHR19441:SF44">
    <property type="entry name" value="ANTILEUKOPROTEINASE"/>
    <property type="match status" value="1"/>
</dbReference>
<dbReference type="InterPro" id="IPR036645">
    <property type="entry name" value="Elafin-like_sf"/>
</dbReference>
<evidence type="ECO:0000256" key="7">
    <source>
        <dbReference type="ARBA" id="ARBA00023157"/>
    </source>
</evidence>
<dbReference type="InterPro" id="IPR008197">
    <property type="entry name" value="WAP_dom"/>
</dbReference>
<dbReference type="FunFam" id="4.10.75.10:FF:000001">
    <property type="entry name" value="Anosmin 1"/>
    <property type="match status" value="2"/>
</dbReference>
<dbReference type="GO" id="GO:0045071">
    <property type="term" value="P:negative regulation of viral genome replication"/>
    <property type="evidence" value="ECO:0007669"/>
    <property type="project" value="Ensembl"/>
</dbReference>
<proteinExistence type="predicted"/>
<feature type="domain" description="WAP" evidence="9">
    <location>
        <begin position="83"/>
        <end position="131"/>
    </location>
</feature>
<evidence type="ECO:0000256" key="3">
    <source>
        <dbReference type="ARBA" id="ARBA00022529"/>
    </source>
</evidence>
<dbReference type="Gene3D" id="4.10.75.10">
    <property type="entry name" value="Elafin-like"/>
    <property type="match status" value="2"/>
</dbReference>
<keyword evidence="7" id="KW-1015">Disulfide bond</keyword>
<keyword evidence="4" id="KW-0646">Protease inhibitor</keyword>
<feature type="chain" id="PRO_5028279357" evidence="8">
    <location>
        <begin position="26"/>
        <end position="131"/>
    </location>
</feature>
<dbReference type="GO" id="GO:0051851">
    <property type="term" value="P:host-mediated perturbation of symbiont process"/>
    <property type="evidence" value="ECO:0007669"/>
    <property type="project" value="Ensembl"/>
</dbReference>
<dbReference type="PRINTS" id="PR00003">
    <property type="entry name" value="4DISULPHCORE"/>
</dbReference>
<dbReference type="GO" id="GO:0004867">
    <property type="term" value="F:serine-type endopeptidase inhibitor activity"/>
    <property type="evidence" value="ECO:0007669"/>
    <property type="project" value="Ensembl"/>
</dbReference>